<dbReference type="SUPFAM" id="SSF51206">
    <property type="entry name" value="cAMP-binding domain-like"/>
    <property type="match status" value="1"/>
</dbReference>
<dbReference type="InterPro" id="IPR018490">
    <property type="entry name" value="cNMP-bd_dom_sf"/>
</dbReference>
<protein>
    <recommendedName>
        <fullName evidence="3">Crp/Fnr family transcriptional regulator</fullName>
    </recommendedName>
</protein>
<accession>A0A364Y486</accession>
<proteinExistence type="predicted"/>
<organism evidence="1 2">
    <name type="scientific">Pseudochryseolinea flava</name>
    <dbReference type="NCBI Taxonomy" id="2059302"/>
    <lineage>
        <taxon>Bacteria</taxon>
        <taxon>Pseudomonadati</taxon>
        <taxon>Bacteroidota</taxon>
        <taxon>Cytophagia</taxon>
        <taxon>Cytophagales</taxon>
        <taxon>Fulvivirgaceae</taxon>
        <taxon>Pseudochryseolinea</taxon>
    </lineage>
</organism>
<dbReference type="RefSeq" id="WP_112746316.1">
    <property type="nucleotide sequence ID" value="NZ_QMFY01000003.1"/>
</dbReference>
<sequence>MNTEKLFQELSSFYPISQDFKHAVSSKLIPLSLPRNHLLVEQPKVSDHIYYINEGSAMCFSYRDDKKKIEWLWRANNIVISPKSFFEQKPSEEFIQLLEHSELLAISHANVLELFNAHPDAYFIYRKIMNKYYALSRERIRDMQDLNGAERYTKLIKSFRNVELLMSQEHIASYLGLTPQSLSRIKRSSH</sequence>
<dbReference type="Gene3D" id="1.10.10.10">
    <property type="entry name" value="Winged helix-like DNA-binding domain superfamily/Winged helix DNA-binding domain"/>
    <property type="match status" value="1"/>
</dbReference>
<dbReference type="InterPro" id="IPR036388">
    <property type="entry name" value="WH-like_DNA-bd_sf"/>
</dbReference>
<dbReference type="OrthoDB" id="667553at2"/>
<dbReference type="InterPro" id="IPR014710">
    <property type="entry name" value="RmlC-like_jellyroll"/>
</dbReference>
<dbReference type="Proteomes" id="UP000251889">
    <property type="component" value="Unassembled WGS sequence"/>
</dbReference>
<reference evidence="1 2" key="1">
    <citation type="submission" date="2018-06" db="EMBL/GenBank/DDBJ databases">
        <title>Chryseolinea flavus sp. nov., a member of the phylum Bacteroidetes isolated from soil.</title>
        <authorList>
            <person name="Li Y."/>
            <person name="Wang J."/>
        </authorList>
    </citation>
    <scope>NUCLEOTIDE SEQUENCE [LARGE SCALE GENOMIC DNA]</scope>
    <source>
        <strain evidence="1 2">SDU1-6</strain>
    </source>
</reference>
<comment type="caution">
    <text evidence="1">The sequence shown here is derived from an EMBL/GenBank/DDBJ whole genome shotgun (WGS) entry which is preliminary data.</text>
</comment>
<dbReference type="EMBL" id="QMFY01000003">
    <property type="protein sequence ID" value="RAW01576.1"/>
    <property type="molecule type" value="Genomic_DNA"/>
</dbReference>
<name>A0A364Y486_9BACT</name>
<gene>
    <name evidence="1" type="ORF">DQQ10_07915</name>
</gene>
<evidence type="ECO:0000313" key="1">
    <source>
        <dbReference type="EMBL" id="RAW01576.1"/>
    </source>
</evidence>
<dbReference type="AlphaFoldDB" id="A0A364Y486"/>
<dbReference type="Gene3D" id="2.60.120.10">
    <property type="entry name" value="Jelly Rolls"/>
    <property type="match status" value="1"/>
</dbReference>
<evidence type="ECO:0008006" key="3">
    <source>
        <dbReference type="Google" id="ProtNLM"/>
    </source>
</evidence>
<evidence type="ECO:0000313" key="2">
    <source>
        <dbReference type="Proteomes" id="UP000251889"/>
    </source>
</evidence>
<keyword evidence="2" id="KW-1185">Reference proteome</keyword>